<dbReference type="Gene3D" id="1.10.10.10">
    <property type="entry name" value="Winged helix-like DNA-binding domain superfamily/Winged helix DNA-binding domain"/>
    <property type="match status" value="1"/>
</dbReference>
<dbReference type="Gene3D" id="3.40.1440.10">
    <property type="entry name" value="GIY-YIG endonuclease"/>
    <property type="match status" value="1"/>
</dbReference>
<dbReference type="SMART" id="SM00497">
    <property type="entry name" value="IENR1"/>
    <property type="match status" value="1"/>
</dbReference>
<name>A0A6J5NY66_9CAUD</name>
<dbReference type="PROSITE" id="PS50164">
    <property type="entry name" value="GIY_YIG"/>
    <property type="match status" value="1"/>
</dbReference>
<feature type="domain" description="GIY-YIG" evidence="3">
    <location>
        <begin position="1"/>
        <end position="79"/>
    </location>
</feature>
<gene>
    <name evidence="4" type="ORF">UFOVP787_7</name>
</gene>
<dbReference type="InterPro" id="IPR003647">
    <property type="entry name" value="Intron_nuc_1_rpt"/>
</dbReference>
<organism evidence="4">
    <name type="scientific">uncultured Caudovirales phage</name>
    <dbReference type="NCBI Taxonomy" id="2100421"/>
    <lineage>
        <taxon>Viruses</taxon>
        <taxon>Duplodnaviria</taxon>
        <taxon>Heunggongvirae</taxon>
        <taxon>Uroviricota</taxon>
        <taxon>Caudoviricetes</taxon>
        <taxon>Peduoviridae</taxon>
        <taxon>Maltschvirus</taxon>
        <taxon>Maltschvirus maltsch</taxon>
    </lineage>
</organism>
<dbReference type="GO" id="GO:0004519">
    <property type="term" value="F:endonuclease activity"/>
    <property type="evidence" value="ECO:0007669"/>
    <property type="project" value="UniProtKB-KW"/>
</dbReference>
<dbReference type="SUPFAM" id="SSF82771">
    <property type="entry name" value="GIY-YIG endonuclease"/>
    <property type="match status" value="1"/>
</dbReference>
<dbReference type="InterPro" id="IPR036388">
    <property type="entry name" value="WH-like_DNA-bd_sf"/>
</dbReference>
<keyword evidence="4" id="KW-0255">Endonuclease</keyword>
<dbReference type="Pfam" id="PF07453">
    <property type="entry name" value="NUMOD1"/>
    <property type="match status" value="1"/>
</dbReference>
<dbReference type="InterPro" id="IPR010896">
    <property type="entry name" value="NUMOD1"/>
</dbReference>
<keyword evidence="4" id="KW-0378">Hydrolase</keyword>
<keyword evidence="4" id="KW-0540">Nuclease</keyword>
<reference evidence="4" key="1">
    <citation type="submission" date="2020-04" db="EMBL/GenBank/DDBJ databases">
        <authorList>
            <person name="Chiriac C."/>
            <person name="Salcher M."/>
            <person name="Ghai R."/>
            <person name="Kavagutti S V."/>
        </authorList>
    </citation>
    <scope>NUCLEOTIDE SEQUENCE</scope>
</reference>
<protein>
    <submittedName>
        <fullName evidence="4">GrpIintron_endo, group I intron endonuclease</fullName>
    </submittedName>
</protein>
<dbReference type="EMBL" id="LR796734">
    <property type="protein sequence ID" value="CAB4161978.1"/>
    <property type="molecule type" value="Genomic_DNA"/>
</dbReference>
<dbReference type="SMART" id="SM00465">
    <property type="entry name" value="GIYc"/>
    <property type="match status" value="1"/>
</dbReference>
<keyword evidence="2" id="KW-0460">Magnesium</keyword>
<dbReference type="InterPro" id="IPR000305">
    <property type="entry name" value="GIY-YIG_endonuc"/>
</dbReference>
<evidence type="ECO:0000256" key="2">
    <source>
        <dbReference type="ARBA" id="ARBA00022842"/>
    </source>
</evidence>
<evidence type="ECO:0000256" key="1">
    <source>
        <dbReference type="ARBA" id="ARBA00001946"/>
    </source>
</evidence>
<evidence type="ECO:0000259" key="3">
    <source>
        <dbReference type="PROSITE" id="PS50164"/>
    </source>
</evidence>
<comment type="cofactor">
    <cofactor evidence="1">
        <name>Mg(2+)</name>
        <dbReference type="ChEBI" id="CHEBI:18420"/>
    </cofactor>
</comment>
<accession>A0A6J5NY66</accession>
<proteinExistence type="predicted"/>
<evidence type="ECO:0000313" key="4">
    <source>
        <dbReference type="EMBL" id="CAB4161978.1"/>
    </source>
</evidence>
<dbReference type="Pfam" id="PF01541">
    <property type="entry name" value="GIY-YIG"/>
    <property type="match status" value="1"/>
</dbReference>
<dbReference type="InterPro" id="IPR035901">
    <property type="entry name" value="GIY-YIG_endonuc_sf"/>
</dbReference>
<sequence>MAGFVYIWTNKINNKQYIGSHIGTENDNYIGSGKAFNRAINKYGINNFDRVILEYVEDNIILREKEQYYIDFYDAANNKMFYNMKAKVGGGFELINNDPVYQEQNVQRLKTRWQERPHPKGMLGKKHTKENMEKTKAGWNDWAKKNLLRPVEKYTIDGVFLEEYESMTAAAKSVNGNGSNIKYTIEGKFKHAYGYKWKYKEL</sequence>
<dbReference type="SUPFAM" id="SSF64496">
    <property type="entry name" value="DNA-binding domain of intron-encoded endonucleases"/>
    <property type="match status" value="1"/>
</dbReference>